<feature type="domain" description="Thiamine pyrophosphate enzyme N-terminal TPP-binding" evidence="6">
    <location>
        <begin position="6"/>
        <end position="117"/>
    </location>
</feature>
<evidence type="ECO:0000313" key="7">
    <source>
        <dbReference type="EMBL" id="MCV3270369.1"/>
    </source>
</evidence>
<dbReference type="InterPro" id="IPR029035">
    <property type="entry name" value="DHS-like_NAD/FAD-binding_dom"/>
</dbReference>
<evidence type="ECO:0000259" key="6">
    <source>
        <dbReference type="Pfam" id="PF02776"/>
    </source>
</evidence>
<dbReference type="Gene3D" id="3.40.50.970">
    <property type="match status" value="2"/>
</dbReference>
<dbReference type="CDD" id="cd00568">
    <property type="entry name" value="TPP_enzymes"/>
    <property type="match status" value="1"/>
</dbReference>
<dbReference type="SUPFAM" id="SSF52467">
    <property type="entry name" value="DHS-like NAD/FAD-binding domain"/>
    <property type="match status" value="1"/>
</dbReference>
<dbReference type="InterPro" id="IPR012000">
    <property type="entry name" value="Thiamin_PyroP_enz_cen_dom"/>
</dbReference>
<comment type="similarity">
    <text evidence="1 3">Belongs to the TPP enzyme family.</text>
</comment>
<evidence type="ECO:0000259" key="4">
    <source>
        <dbReference type="Pfam" id="PF00205"/>
    </source>
</evidence>
<dbReference type="PANTHER" id="PTHR18968:SF13">
    <property type="entry name" value="ACETOLACTATE SYNTHASE CATALYTIC SUBUNIT, MITOCHONDRIAL"/>
    <property type="match status" value="1"/>
</dbReference>
<dbReference type="EMBL" id="JALIEB010000002">
    <property type="protein sequence ID" value="MCV3270369.1"/>
    <property type="molecule type" value="Genomic_DNA"/>
</dbReference>
<keyword evidence="2 3" id="KW-0786">Thiamine pyrophosphate</keyword>
<evidence type="ECO:0000256" key="2">
    <source>
        <dbReference type="ARBA" id="ARBA00023052"/>
    </source>
</evidence>
<evidence type="ECO:0000256" key="3">
    <source>
        <dbReference type="RuleBase" id="RU362132"/>
    </source>
</evidence>
<dbReference type="Proteomes" id="UP001208690">
    <property type="component" value="Unassembled WGS sequence"/>
</dbReference>
<gene>
    <name evidence="7" type="ORF">MUB52_02940</name>
</gene>
<evidence type="ECO:0000259" key="5">
    <source>
        <dbReference type="Pfam" id="PF02775"/>
    </source>
</evidence>
<dbReference type="Pfam" id="PF00205">
    <property type="entry name" value="TPP_enzyme_M"/>
    <property type="match status" value="1"/>
</dbReference>
<dbReference type="Pfam" id="PF02775">
    <property type="entry name" value="TPP_enzyme_C"/>
    <property type="match status" value="1"/>
</dbReference>
<name>A0ABT3BAD7_9RHOB</name>
<dbReference type="InterPro" id="IPR045229">
    <property type="entry name" value="TPP_enz"/>
</dbReference>
<proteinExistence type="inferred from homology"/>
<evidence type="ECO:0000313" key="8">
    <source>
        <dbReference type="Proteomes" id="UP001208690"/>
    </source>
</evidence>
<dbReference type="SUPFAM" id="SSF52518">
    <property type="entry name" value="Thiamin diphosphate-binding fold (THDP-binding)"/>
    <property type="match status" value="2"/>
</dbReference>
<feature type="domain" description="Thiamine pyrophosphate enzyme TPP-binding" evidence="5">
    <location>
        <begin position="392"/>
        <end position="536"/>
    </location>
</feature>
<dbReference type="RefSeq" id="WP_263842703.1">
    <property type="nucleotide sequence ID" value="NZ_JALIEB010000002.1"/>
</dbReference>
<dbReference type="PANTHER" id="PTHR18968">
    <property type="entry name" value="THIAMINE PYROPHOSPHATE ENZYMES"/>
    <property type="match status" value="1"/>
</dbReference>
<dbReference type="InterPro" id="IPR012001">
    <property type="entry name" value="Thiamin_PyroP_enz_TPP-bd_dom"/>
</dbReference>
<accession>A0ABT3BAD7</accession>
<protein>
    <submittedName>
        <fullName evidence="7">Thiamine pyrophosphate-binding protein</fullName>
    </submittedName>
</protein>
<dbReference type="InterPro" id="IPR029061">
    <property type="entry name" value="THDP-binding"/>
</dbReference>
<feature type="domain" description="Thiamine pyrophosphate enzyme central" evidence="4">
    <location>
        <begin position="205"/>
        <end position="336"/>
    </location>
</feature>
<reference evidence="7 8" key="1">
    <citation type="submission" date="2022-04" db="EMBL/GenBank/DDBJ databases">
        <title>Roseobacter sp. WL0113 is a bacterium isolated from neritic sediment.</title>
        <authorList>
            <person name="Wang L."/>
            <person name="He W."/>
            <person name="Zhang D.-F."/>
        </authorList>
    </citation>
    <scope>NUCLEOTIDE SEQUENCE [LARGE SCALE GENOMIC DNA]</scope>
    <source>
        <strain evidence="7 8">WL0113</strain>
    </source>
</reference>
<organism evidence="7 8">
    <name type="scientific">Roseobacter sinensis</name>
    <dbReference type="NCBI Taxonomy" id="2931391"/>
    <lineage>
        <taxon>Bacteria</taxon>
        <taxon>Pseudomonadati</taxon>
        <taxon>Pseudomonadota</taxon>
        <taxon>Alphaproteobacteria</taxon>
        <taxon>Rhodobacterales</taxon>
        <taxon>Roseobacteraceae</taxon>
        <taxon>Roseobacter</taxon>
    </lineage>
</organism>
<sequence length="544" mass="57899">MQRPLGAQISHMLKDRGVDVIFGIPGVHNQEMYRGIEEAGITHILARHEQGAGFMADGYARASGKPGVAYVITGPGLCNIMTPMGQAYSDSVPMLVISSCLDDVAATKGQLHQMKDQRAAAETVCDWSEEARSASAAYRLIDRALVEFLTDRKRPKHIQVPIALLQAQAAPAIARPAPTAPRTPPRSSRNLLEGVQRPSLGAQQIKSLARRIMEAERPLLIFGGGAATPGVESLVSSVLAKSKAASFTTYAGRGVVAPDNPRAFGASLARPESATLLKSSDCVIYLGTDLAEVDLWRSDPGHRAGAVHINLDPTVLAAADADDTRLQADAVDALAAIEGAFAGVPASRWSSEIVADYRARWRAEVDAERPGIVAICDALRAVVPPDTMIYSDMTQLAYVAKEVWDMDRACHWHHPYGFGTLGYATPAAIGGAIARAGQPTMAIIGDYGFHYTMQELGVAVELGLRIPIILWDNGKLKEIEESMVRAQIAPNAVIARNPDFCRLAEAFGARAAAPKSIEALQSAVTEAFAADGPTLICISPGLTG</sequence>
<comment type="caution">
    <text evidence="7">The sequence shown here is derived from an EMBL/GenBank/DDBJ whole genome shotgun (WGS) entry which is preliminary data.</text>
</comment>
<dbReference type="Gene3D" id="3.40.50.1220">
    <property type="entry name" value="TPP-binding domain"/>
    <property type="match status" value="1"/>
</dbReference>
<dbReference type="CDD" id="cd07035">
    <property type="entry name" value="TPP_PYR_POX_like"/>
    <property type="match status" value="1"/>
</dbReference>
<keyword evidence="8" id="KW-1185">Reference proteome</keyword>
<dbReference type="InterPro" id="IPR011766">
    <property type="entry name" value="TPP_enzyme_TPP-bd"/>
</dbReference>
<dbReference type="Pfam" id="PF02776">
    <property type="entry name" value="TPP_enzyme_N"/>
    <property type="match status" value="1"/>
</dbReference>
<evidence type="ECO:0000256" key="1">
    <source>
        <dbReference type="ARBA" id="ARBA00007812"/>
    </source>
</evidence>